<dbReference type="EMBL" id="VKDB01000040">
    <property type="protein sequence ID" value="TSA79530.1"/>
    <property type="molecule type" value="Genomic_DNA"/>
</dbReference>
<dbReference type="OrthoDB" id="66564at2"/>
<dbReference type="RefSeq" id="WP_143722126.1">
    <property type="nucleotide sequence ID" value="NZ_VKDB01000040.1"/>
</dbReference>
<gene>
    <name evidence="1" type="ORF">FNU79_17725</name>
</gene>
<keyword evidence="2" id="KW-1185">Reference proteome</keyword>
<organism evidence="1 2">
    <name type="scientific">Deinococcus detaillensis</name>
    <dbReference type="NCBI Taxonomy" id="2592048"/>
    <lineage>
        <taxon>Bacteria</taxon>
        <taxon>Thermotogati</taxon>
        <taxon>Deinococcota</taxon>
        <taxon>Deinococci</taxon>
        <taxon>Deinococcales</taxon>
        <taxon>Deinococcaceae</taxon>
        <taxon>Deinococcus</taxon>
    </lineage>
</organism>
<protein>
    <submittedName>
        <fullName evidence="1">Uncharacterized protein</fullName>
    </submittedName>
</protein>
<dbReference type="AlphaFoldDB" id="A0A553UH39"/>
<evidence type="ECO:0000313" key="1">
    <source>
        <dbReference type="EMBL" id="TSA79530.1"/>
    </source>
</evidence>
<evidence type="ECO:0000313" key="2">
    <source>
        <dbReference type="Proteomes" id="UP000316092"/>
    </source>
</evidence>
<comment type="caution">
    <text evidence="1">The sequence shown here is derived from an EMBL/GenBank/DDBJ whole genome shotgun (WGS) entry which is preliminary data.</text>
</comment>
<name>A0A553UH39_9DEIO</name>
<sequence>MSNSAVSVLEFVGSVQKTIAQDFERENDSNNNVLIVQQIDIELKTVLGEAVKGGVEWKLITLEGNYSNAQTQTLSLSWERKTHQASFTKAVNDMEYALITGLDALRIGAAEWAQLSGLLPYQSRGGKLVFEVSVDEEGNLAIGNFGGSVNTERMHTVTLTLAPLS</sequence>
<accession>A0A553UH39</accession>
<dbReference type="Proteomes" id="UP000316092">
    <property type="component" value="Unassembled WGS sequence"/>
</dbReference>
<proteinExistence type="predicted"/>
<reference evidence="1 2" key="1">
    <citation type="submission" date="2019-07" db="EMBL/GenBank/DDBJ databases">
        <title>Deinococcus detaillus sp. nov., isolated from humus soil in Antarctica.</title>
        <authorList>
            <person name="Zhang K."/>
        </authorList>
    </citation>
    <scope>NUCLEOTIDE SEQUENCE [LARGE SCALE GENOMIC DNA]</scope>
    <source>
        <strain evidence="1 2">H1</strain>
    </source>
</reference>